<dbReference type="HAMAP" id="MF_01940">
    <property type="entry name" value="RNA_CPDase"/>
    <property type="match status" value="1"/>
</dbReference>
<evidence type="ECO:0000313" key="4">
    <source>
        <dbReference type="EMBL" id="BDG04063.1"/>
    </source>
</evidence>
<dbReference type="NCBIfam" id="TIGR02258">
    <property type="entry name" value="2_5_ligase"/>
    <property type="match status" value="1"/>
</dbReference>
<dbReference type="PANTHER" id="PTHR35561:SF1">
    <property type="entry name" value="RNA 2',3'-CYCLIC PHOSPHODIESTERASE"/>
    <property type="match status" value="1"/>
</dbReference>
<keyword evidence="5" id="KW-1185">Reference proteome</keyword>
<dbReference type="SUPFAM" id="SSF55144">
    <property type="entry name" value="LigT-like"/>
    <property type="match status" value="1"/>
</dbReference>
<dbReference type="Pfam" id="PF02834">
    <property type="entry name" value="LigT_PEase"/>
    <property type="match status" value="2"/>
</dbReference>
<feature type="domain" description="Phosphoesterase HXTX" evidence="3">
    <location>
        <begin position="10"/>
        <end position="98"/>
    </location>
</feature>
<dbReference type="Gene3D" id="3.90.1140.10">
    <property type="entry name" value="Cyclic phosphodiesterase"/>
    <property type="match status" value="1"/>
</dbReference>
<evidence type="ECO:0000256" key="1">
    <source>
        <dbReference type="ARBA" id="ARBA00022801"/>
    </source>
</evidence>
<feature type="active site" description="Proton donor" evidence="2">
    <location>
        <position position="47"/>
    </location>
</feature>
<feature type="short sequence motif" description="HXTX 1" evidence="2">
    <location>
        <begin position="47"/>
        <end position="50"/>
    </location>
</feature>
<dbReference type="EMBL" id="AP025591">
    <property type="protein sequence ID" value="BDG04063.1"/>
    <property type="molecule type" value="Genomic_DNA"/>
</dbReference>
<sequence length="194" mass="20439">MPNHRLFVALEPPDGVRRRMATLAADLRRAAGRAADDVRWVPAENVHLTLQFLGAVPEERVADVVSAVTAAAAAARPLSLEVKGAGGFPNARRPRVLWLGLHGDVEPARAFVADLGRRLAPLGFPPEARAWSAHLTVGRARDPRGAPGLAGALASQAEGDGVPWRVADVVLFESHLSPKGPRYEALARAALGGG</sequence>
<gene>
    <name evidence="4" type="ORF">AMOR_30590</name>
</gene>
<proteinExistence type="inferred from homology"/>
<comment type="catalytic activity">
    <reaction evidence="2">
        <text>a 3'-end 2',3'-cyclophospho-ribonucleotide-RNA + H2O = a 3'-end 2'-phospho-ribonucleotide-RNA + H(+)</text>
        <dbReference type="Rhea" id="RHEA:11828"/>
        <dbReference type="Rhea" id="RHEA-COMP:10464"/>
        <dbReference type="Rhea" id="RHEA-COMP:17353"/>
        <dbReference type="ChEBI" id="CHEBI:15377"/>
        <dbReference type="ChEBI" id="CHEBI:15378"/>
        <dbReference type="ChEBI" id="CHEBI:83064"/>
        <dbReference type="ChEBI" id="CHEBI:173113"/>
        <dbReference type="EC" id="3.1.4.58"/>
    </reaction>
</comment>
<feature type="active site" description="Proton acceptor" evidence="2">
    <location>
        <position position="134"/>
    </location>
</feature>
<dbReference type="EC" id="3.1.4.58" evidence="2"/>
<dbReference type="RefSeq" id="WP_248352438.1">
    <property type="nucleotide sequence ID" value="NZ_AP025591.1"/>
</dbReference>
<evidence type="ECO:0000313" key="5">
    <source>
        <dbReference type="Proteomes" id="UP001162891"/>
    </source>
</evidence>
<dbReference type="InterPro" id="IPR009097">
    <property type="entry name" value="Cyclic_Pdiesterase"/>
</dbReference>
<keyword evidence="1 2" id="KW-0378">Hydrolase</keyword>
<evidence type="ECO:0000259" key="3">
    <source>
        <dbReference type="Pfam" id="PF02834"/>
    </source>
</evidence>
<comment type="function">
    <text evidence="2">Hydrolyzes RNA 2',3'-cyclic phosphodiester to an RNA 2'-phosphomonoester.</text>
</comment>
<evidence type="ECO:0000256" key="2">
    <source>
        <dbReference type="HAMAP-Rule" id="MF_01940"/>
    </source>
</evidence>
<reference evidence="5" key="1">
    <citation type="journal article" date="2022" name="Int. J. Syst. Evol. Microbiol.">
        <title>Anaeromyxobacter oryzae sp. nov., Anaeromyxobacter diazotrophicus sp. nov. and Anaeromyxobacter paludicola sp. nov., isolated from paddy soils.</title>
        <authorList>
            <person name="Itoh H."/>
            <person name="Xu Z."/>
            <person name="Mise K."/>
            <person name="Masuda Y."/>
            <person name="Ushijima N."/>
            <person name="Hayakawa C."/>
            <person name="Shiratori Y."/>
            <person name="Senoo K."/>
        </authorList>
    </citation>
    <scope>NUCLEOTIDE SEQUENCE [LARGE SCALE GENOMIC DNA]</scope>
    <source>
        <strain evidence="5">Red232</strain>
    </source>
</reference>
<organism evidence="4 5">
    <name type="scientific">Anaeromyxobacter oryzae</name>
    <dbReference type="NCBI Taxonomy" id="2918170"/>
    <lineage>
        <taxon>Bacteria</taxon>
        <taxon>Pseudomonadati</taxon>
        <taxon>Myxococcota</taxon>
        <taxon>Myxococcia</taxon>
        <taxon>Myxococcales</taxon>
        <taxon>Cystobacterineae</taxon>
        <taxon>Anaeromyxobacteraceae</taxon>
        <taxon>Anaeromyxobacter</taxon>
    </lineage>
</organism>
<protein>
    <recommendedName>
        <fullName evidence="2">RNA 2',3'-cyclic phosphodiesterase</fullName>
        <shortName evidence="2">RNA 2',3'-CPDase</shortName>
        <ecNumber evidence="2">3.1.4.58</ecNumber>
    </recommendedName>
</protein>
<dbReference type="InterPro" id="IPR014051">
    <property type="entry name" value="Phosphoesterase_HXTX"/>
</dbReference>
<comment type="similarity">
    <text evidence="2">Belongs to the 2H phosphoesterase superfamily. ThpR family.</text>
</comment>
<feature type="short sequence motif" description="HXTX 2" evidence="2">
    <location>
        <begin position="134"/>
        <end position="137"/>
    </location>
</feature>
<name>A0ABM7WX37_9BACT</name>
<dbReference type="PANTHER" id="PTHR35561">
    <property type="entry name" value="RNA 2',3'-CYCLIC PHOSPHODIESTERASE"/>
    <property type="match status" value="1"/>
</dbReference>
<accession>A0ABM7WX37</accession>
<dbReference type="Proteomes" id="UP001162891">
    <property type="component" value="Chromosome"/>
</dbReference>
<dbReference type="InterPro" id="IPR004175">
    <property type="entry name" value="RNA_CPDase"/>
</dbReference>
<feature type="domain" description="Phosphoesterase HXTX" evidence="3">
    <location>
        <begin position="107"/>
        <end position="183"/>
    </location>
</feature>